<evidence type="ECO:0000313" key="3">
    <source>
        <dbReference type="Proteomes" id="UP000592180"/>
    </source>
</evidence>
<dbReference type="Proteomes" id="UP000592180">
    <property type="component" value="Unassembled WGS sequence"/>
</dbReference>
<reference evidence="2 3" key="1">
    <citation type="submission" date="2020-08" db="EMBL/GenBank/DDBJ databases">
        <title>Functional genomics of gut bacteria from endangered species of beetles.</title>
        <authorList>
            <person name="Carlos-Shanley C."/>
        </authorList>
    </citation>
    <scope>NUCLEOTIDE SEQUENCE [LARGE SCALE GENOMIC DNA]</scope>
    <source>
        <strain evidence="2 3">S00151</strain>
    </source>
</reference>
<organism evidence="2 3">
    <name type="scientific">Chryseobacterium defluvii</name>
    <dbReference type="NCBI Taxonomy" id="160396"/>
    <lineage>
        <taxon>Bacteria</taxon>
        <taxon>Pseudomonadati</taxon>
        <taxon>Bacteroidota</taxon>
        <taxon>Flavobacteriia</taxon>
        <taxon>Flavobacteriales</taxon>
        <taxon>Weeksellaceae</taxon>
        <taxon>Chryseobacterium group</taxon>
        <taxon>Chryseobacterium</taxon>
    </lineage>
</organism>
<proteinExistence type="predicted"/>
<keyword evidence="3" id="KW-1185">Reference proteome</keyword>
<name>A0A840KAW7_9FLAO</name>
<evidence type="ECO:0000313" key="2">
    <source>
        <dbReference type="EMBL" id="MBB4806549.1"/>
    </source>
</evidence>
<accession>A0A840KAW7</accession>
<sequence length="188" mass="19905">MKKYIATLIGIIISGNIAAQVTIGAPSGDPSALLHVNVNDKGVLFPRLSTADRNLIATPAEGLMVYDTDVNTIYQYVSGSWEAVSNMKEPITRYYYAPGVAVTGGTNGSIDLYQVYQQQFSDASAMAVLHNPSAAGLVPYGSSDFNYFVTHTDGSLTNLAITSAGVLTYDSNTAPGSCAHINVLFVVK</sequence>
<feature type="signal peptide" evidence="1">
    <location>
        <begin position="1"/>
        <end position="19"/>
    </location>
</feature>
<dbReference type="AlphaFoldDB" id="A0A840KAW7"/>
<feature type="chain" id="PRO_5032934423" evidence="1">
    <location>
        <begin position="20"/>
        <end position="188"/>
    </location>
</feature>
<protein>
    <submittedName>
        <fullName evidence="2">Uncharacterized protein</fullName>
    </submittedName>
</protein>
<dbReference type="RefSeq" id="WP_184188050.1">
    <property type="nucleotide sequence ID" value="NZ_JACHLE010000002.1"/>
</dbReference>
<dbReference type="EMBL" id="JACHLE010000002">
    <property type="protein sequence ID" value="MBB4806549.1"/>
    <property type="molecule type" value="Genomic_DNA"/>
</dbReference>
<gene>
    <name evidence="2" type="ORF">HNP38_001845</name>
</gene>
<evidence type="ECO:0000256" key="1">
    <source>
        <dbReference type="SAM" id="SignalP"/>
    </source>
</evidence>
<keyword evidence="1" id="KW-0732">Signal</keyword>
<comment type="caution">
    <text evidence="2">The sequence shown here is derived from an EMBL/GenBank/DDBJ whole genome shotgun (WGS) entry which is preliminary data.</text>
</comment>